<dbReference type="InterPro" id="IPR007197">
    <property type="entry name" value="rSAM"/>
</dbReference>
<gene>
    <name evidence="6" type="primary">amcB</name>
    <name evidence="6" type="ORF">ACFQ5G_04080</name>
</gene>
<evidence type="ECO:0000313" key="7">
    <source>
        <dbReference type="Proteomes" id="UP001597183"/>
    </source>
</evidence>
<dbReference type="PANTHER" id="PTHR43273">
    <property type="entry name" value="ANAEROBIC SULFATASE-MATURATING ENZYME HOMOLOG ASLB-RELATED"/>
    <property type="match status" value="1"/>
</dbReference>
<dbReference type="PROSITE" id="PS51918">
    <property type="entry name" value="RADICAL_SAM"/>
    <property type="match status" value="1"/>
</dbReference>
<dbReference type="SFLD" id="SFLDG01386">
    <property type="entry name" value="main_SPASM_domain-containing"/>
    <property type="match status" value="1"/>
</dbReference>
<evidence type="ECO:0000256" key="4">
    <source>
        <dbReference type="ARBA" id="ARBA00023014"/>
    </source>
</evidence>
<keyword evidence="4" id="KW-0411">Iron-sulfur</keyword>
<feature type="domain" description="Radical SAM core" evidence="5">
    <location>
        <begin position="10"/>
        <end position="232"/>
    </location>
</feature>
<dbReference type="Gene3D" id="3.20.20.70">
    <property type="entry name" value="Aldolase class I"/>
    <property type="match status" value="1"/>
</dbReference>
<keyword evidence="3" id="KW-0408">Iron</keyword>
<dbReference type="SFLD" id="SFLDG01067">
    <property type="entry name" value="SPASM/twitch_domain_containing"/>
    <property type="match status" value="1"/>
</dbReference>
<name>A0ABW4A2P2_9ACTN</name>
<dbReference type="SMART" id="SM00729">
    <property type="entry name" value="Elp3"/>
    <property type="match status" value="1"/>
</dbReference>
<evidence type="ECO:0000313" key="6">
    <source>
        <dbReference type="EMBL" id="MFD1364520.1"/>
    </source>
</evidence>
<dbReference type="RefSeq" id="WP_317797392.1">
    <property type="nucleotide sequence ID" value="NZ_AP028461.1"/>
</dbReference>
<dbReference type="Pfam" id="PF04055">
    <property type="entry name" value="Radical_SAM"/>
    <property type="match status" value="1"/>
</dbReference>
<proteinExistence type="predicted"/>
<dbReference type="SUPFAM" id="SSF102114">
    <property type="entry name" value="Radical SAM enzymes"/>
    <property type="match status" value="1"/>
</dbReference>
<dbReference type="EMBL" id="JBHTMK010000005">
    <property type="protein sequence ID" value="MFD1364520.1"/>
    <property type="molecule type" value="Genomic_DNA"/>
</dbReference>
<dbReference type="SFLD" id="SFLDS00029">
    <property type="entry name" value="Radical_SAM"/>
    <property type="match status" value="1"/>
</dbReference>
<protein>
    <submittedName>
        <fullName evidence="6">Cyclophane-forming radical SAM peptide maturase AmcB</fullName>
    </submittedName>
</protein>
<evidence type="ECO:0000256" key="2">
    <source>
        <dbReference type="ARBA" id="ARBA00022723"/>
    </source>
</evidence>
<dbReference type="InterPro" id="IPR058240">
    <property type="entry name" value="rSAM_sf"/>
</dbReference>
<dbReference type="InterPro" id="IPR023867">
    <property type="entry name" value="Sulphatase_maturase_rSAM"/>
</dbReference>
<dbReference type="CDD" id="cd01335">
    <property type="entry name" value="Radical_SAM"/>
    <property type="match status" value="1"/>
</dbReference>
<keyword evidence="2" id="KW-0479">Metal-binding</keyword>
<dbReference type="SFLD" id="SFLDG01072">
    <property type="entry name" value="dehydrogenase_like"/>
    <property type="match status" value="1"/>
</dbReference>
<keyword evidence="1" id="KW-0949">S-adenosyl-L-methionine</keyword>
<evidence type="ECO:0000256" key="1">
    <source>
        <dbReference type="ARBA" id="ARBA00022691"/>
    </source>
</evidence>
<evidence type="ECO:0000259" key="5">
    <source>
        <dbReference type="PROSITE" id="PS51918"/>
    </source>
</evidence>
<dbReference type="Proteomes" id="UP001597183">
    <property type="component" value="Unassembled WGS sequence"/>
</dbReference>
<accession>A0ABW4A2P2</accession>
<evidence type="ECO:0000256" key="3">
    <source>
        <dbReference type="ARBA" id="ARBA00023004"/>
    </source>
</evidence>
<organism evidence="6 7">
    <name type="scientific">Actinoplanes sichuanensis</name>
    <dbReference type="NCBI Taxonomy" id="512349"/>
    <lineage>
        <taxon>Bacteria</taxon>
        <taxon>Bacillati</taxon>
        <taxon>Actinomycetota</taxon>
        <taxon>Actinomycetes</taxon>
        <taxon>Micromonosporales</taxon>
        <taxon>Micromonosporaceae</taxon>
        <taxon>Actinoplanes</taxon>
    </lineage>
</organism>
<dbReference type="InterPro" id="IPR013785">
    <property type="entry name" value="Aldolase_TIM"/>
</dbReference>
<dbReference type="NCBIfam" id="NF041718">
    <property type="entry name" value="rSAM_phane_AMC"/>
    <property type="match status" value="1"/>
</dbReference>
<dbReference type="PANTHER" id="PTHR43273:SF8">
    <property type="entry name" value="RADICAL SAM DOMAIN PROTEIN"/>
    <property type="match status" value="1"/>
</dbReference>
<sequence>MGARPSHVPEIGTRFSTLIVQPATLCNLDCEYCYLPDRGRQLLMPVKVAQRLATSIAQQNSRFPVEVVWHGGEPLTTPLAHMRSLLAPFEQLRQDGQVAHAIQTNATLINQDWLDLIREHEVRVGVSIDGPPELNGIRADRRGRPSFARTMAGIRMLRDAGIEFAVICVVTVDGIGRAEELLAFFAELGCRSVGFNIEELEGLNAHRQQVTPDQARHFWRRLWQLSPQYPHLLIRDLERLRGYLDQTRAGRWTGHALYDPIPTVATTGQTVLLSPELLGVDAPAYEDFVIGNVLTDSLPDLLTGPAPCYVAEFREGLRRCATECEFWDFCGGAQAGNRFFELGRFDTTETNHCRTAYQAVVLAALDLTQGGTQ</sequence>
<comment type="caution">
    <text evidence="6">The sequence shown here is derived from an EMBL/GenBank/DDBJ whole genome shotgun (WGS) entry which is preliminary data.</text>
</comment>
<dbReference type="InterPro" id="IPR006638">
    <property type="entry name" value="Elp3/MiaA/NifB-like_rSAM"/>
</dbReference>
<reference evidence="7" key="1">
    <citation type="journal article" date="2019" name="Int. J. Syst. Evol. Microbiol.">
        <title>The Global Catalogue of Microorganisms (GCM) 10K type strain sequencing project: providing services to taxonomists for standard genome sequencing and annotation.</title>
        <authorList>
            <consortium name="The Broad Institute Genomics Platform"/>
            <consortium name="The Broad Institute Genome Sequencing Center for Infectious Disease"/>
            <person name="Wu L."/>
            <person name="Ma J."/>
        </authorList>
    </citation>
    <scope>NUCLEOTIDE SEQUENCE [LARGE SCALE GENOMIC DNA]</scope>
    <source>
        <strain evidence="7">CCM 7526</strain>
    </source>
</reference>
<keyword evidence="7" id="KW-1185">Reference proteome</keyword>